<dbReference type="InterPro" id="IPR003500">
    <property type="entry name" value="RpiB_LacA_LacB"/>
</dbReference>
<gene>
    <name evidence="9" type="ORF">A3C59_02845</name>
</gene>
<dbReference type="EMBL" id="MFCV01000015">
    <property type="protein sequence ID" value="OGE33090.1"/>
    <property type="molecule type" value="Genomic_DNA"/>
</dbReference>
<comment type="pathway">
    <text evidence="2">Carbohydrate degradation; pentose phosphate pathway; D-ribose 5-phosphate from D-ribulose 5-phosphate (non-oxidative stage): step 1/1.</text>
</comment>
<evidence type="ECO:0000256" key="4">
    <source>
        <dbReference type="ARBA" id="ARBA00011738"/>
    </source>
</evidence>
<organism evidence="9 10">
    <name type="scientific">Candidatus Daviesbacteria bacterium RIFCSPHIGHO2_02_FULL_36_13</name>
    <dbReference type="NCBI Taxonomy" id="1797768"/>
    <lineage>
        <taxon>Bacteria</taxon>
        <taxon>Candidatus Daviesiibacteriota</taxon>
    </lineage>
</organism>
<dbReference type="Pfam" id="PF02502">
    <property type="entry name" value="LacAB_rpiB"/>
    <property type="match status" value="1"/>
</dbReference>
<proteinExistence type="inferred from homology"/>
<protein>
    <recommendedName>
        <fullName evidence="6">Ribose-5-phosphate isomerase B</fullName>
        <ecNumber evidence="5">5.3.1.6</ecNumber>
    </recommendedName>
    <alternativeName>
        <fullName evidence="8">Phosphoriboisomerase B</fullName>
    </alternativeName>
</protein>
<accession>A0A1F5JX04</accession>
<evidence type="ECO:0000256" key="3">
    <source>
        <dbReference type="ARBA" id="ARBA00008754"/>
    </source>
</evidence>
<evidence type="ECO:0000256" key="8">
    <source>
        <dbReference type="ARBA" id="ARBA00032117"/>
    </source>
</evidence>
<dbReference type="EC" id="5.3.1.6" evidence="5"/>
<dbReference type="PIRSF" id="PIRSF005384">
    <property type="entry name" value="RpiB_LacA_B"/>
    <property type="match status" value="1"/>
</dbReference>
<evidence type="ECO:0000313" key="9">
    <source>
        <dbReference type="EMBL" id="OGE33090.1"/>
    </source>
</evidence>
<dbReference type="InterPro" id="IPR036569">
    <property type="entry name" value="RpiB_LacA_LacB_sf"/>
</dbReference>
<evidence type="ECO:0000256" key="7">
    <source>
        <dbReference type="ARBA" id="ARBA00023235"/>
    </source>
</evidence>
<keyword evidence="7 9" id="KW-0413">Isomerase</keyword>
<dbReference type="NCBIfam" id="TIGR02133">
    <property type="entry name" value="RPI_actino"/>
    <property type="match status" value="1"/>
</dbReference>
<dbReference type="NCBIfam" id="TIGR00689">
    <property type="entry name" value="rpiB_lacA_lacB"/>
    <property type="match status" value="1"/>
</dbReference>
<evidence type="ECO:0000256" key="1">
    <source>
        <dbReference type="ARBA" id="ARBA00001713"/>
    </source>
</evidence>
<comment type="subunit">
    <text evidence="4">Homodimer.</text>
</comment>
<dbReference type="SUPFAM" id="SSF89623">
    <property type="entry name" value="Ribose/Galactose isomerase RpiB/AlsB"/>
    <property type="match status" value="1"/>
</dbReference>
<evidence type="ECO:0000313" key="10">
    <source>
        <dbReference type="Proteomes" id="UP000176902"/>
    </source>
</evidence>
<dbReference type="PANTHER" id="PTHR30345">
    <property type="entry name" value="RIBOSE-5-PHOSPHATE ISOMERASE B"/>
    <property type="match status" value="1"/>
</dbReference>
<dbReference type="NCBIfam" id="NF004051">
    <property type="entry name" value="PRK05571.1"/>
    <property type="match status" value="1"/>
</dbReference>
<evidence type="ECO:0000256" key="2">
    <source>
        <dbReference type="ARBA" id="ARBA00004988"/>
    </source>
</evidence>
<dbReference type="Proteomes" id="UP000176902">
    <property type="component" value="Unassembled WGS sequence"/>
</dbReference>
<comment type="caution">
    <text evidence="9">The sequence shown here is derived from an EMBL/GenBank/DDBJ whole genome shotgun (WGS) entry which is preliminary data.</text>
</comment>
<dbReference type="Gene3D" id="3.40.1400.10">
    <property type="entry name" value="Sugar-phosphate isomerase, RpiB/LacA/LacB"/>
    <property type="match status" value="1"/>
</dbReference>
<evidence type="ECO:0000256" key="6">
    <source>
        <dbReference type="ARBA" id="ARBA00014007"/>
    </source>
</evidence>
<sequence>MIYLGSDHGGFEFKEGIKKYLSEKGIEVEDLGAHSLDPADDYPDFIIPVAQKVTGNPGSLGIVLGRSGNGEAIAANKVKGIRAALCLNEEMAKKAKEHNNANILSLTGDYMSVEEAKKVVQAFLDTPFSGDERHIRRLKKITELENSN</sequence>
<dbReference type="AlphaFoldDB" id="A0A1F5JX04"/>
<dbReference type="STRING" id="1797768.A3C59_02845"/>
<name>A0A1F5JX04_9BACT</name>
<dbReference type="PANTHER" id="PTHR30345:SF0">
    <property type="entry name" value="DNA DAMAGE-REPAIR_TOLERATION PROTEIN DRT102"/>
    <property type="match status" value="1"/>
</dbReference>
<comment type="similarity">
    <text evidence="3">Belongs to the LacAB/RpiB family.</text>
</comment>
<comment type="catalytic activity">
    <reaction evidence="1">
        <text>aldehydo-D-ribose 5-phosphate = D-ribulose 5-phosphate</text>
        <dbReference type="Rhea" id="RHEA:14657"/>
        <dbReference type="ChEBI" id="CHEBI:58121"/>
        <dbReference type="ChEBI" id="CHEBI:58273"/>
        <dbReference type="EC" id="5.3.1.6"/>
    </reaction>
</comment>
<dbReference type="InterPro" id="IPR011860">
    <property type="entry name" value="Rib-5-P_Isoase_Actino"/>
</dbReference>
<reference evidence="9 10" key="1">
    <citation type="journal article" date="2016" name="Nat. Commun.">
        <title>Thousands of microbial genomes shed light on interconnected biogeochemical processes in an aquifer system.</title>
        <authorList>
            <person name="Anantharaman K."/>
            <person name="Brown C.T."/>
            <person name="Hug L.A."/>
            <person name="Sharon I."/>
            <person name="Castelle C.J."/>
            <person name="Probst A.J."/>
            <person name="Thomas B.C."/>
            <person name="Singh A."/>
            <person name="Wilkins M.J."/>
            <person name="Karaoz U."/>
            <person name="Brodie E.L."/>
            <person name="Williams K.H."/>
            <person name="Hubbard S.S."/>
            <person name="Banfield J.F."/>
        </authorList>
    </citation>
    <scope>NUCLEOTIDE SEQUENCE [LARGE SCALE GENOMIC DNA]</scope>
</reference>
<dbReference type="GO" id="GO:0009052">
    <property type="term" value="P:pentose-phosphate shunt, non-oxidative branch"/>
    <property type="evidence" value="ECO:0007669"/>
    <property type="project" value="TreeGrafter"/>
</dbReference>
<dbReference type="GO" id="GO:0004751">
    <property type="term" value="F:ribose-5-phosphate isomerase activity"/>
    <property type="evidence" value="ECO:0007669"/>
    <property type="project" value="UniProtKB-EC"/>
</dbReference>
<dbReference type="GO" id="GO:0019316">
    <property type="term" value="P:D-allose catabolic process"/>
    <property type="evidence" value="ECO:0007669"/>
    <property type="project" value="TreeGrafter"/>
</dbReference>
<evidence type="ECO:0000256" key="5">
    <source>
        <dbReference type="ARBA" id="ARBA00011959"/>
    </source>
</evidence>